<dbReference type="EMBL" id="VEVO01000003">
    <property type="protein sequence ID" value="KAF0044515.1"/>
    <property type="molecule type" value="Genomic_DNA"/>
</dbReference>
<feature type="signal peptide" evidence="2">
    <location>
        <begin position="1"/>
        <end position="19"/>
    </location>
</feature>
<evidence type="ECO:0000256" key="2">
    <source>
        <dbReference type="SAM" id="SignalP"/>
    </source>
</evidence>
<name>A0A6A4TH32_SCOMX</name>
<comment type="caution">
    <text evidence="3">The sequence shown here is derived from an EMBL/GenBank/DDBJ whole genome shotgun (WGS) entry which is preliminary data.</text>
</comment>
<protein>
    <recommendedName>
        <fullName evidence="5">Secreted protein</fullName>
    </recommendedName>
</protein>
<evidence type="ECO:0008006" key="5">
    <source>
        <dbReference type="Google" id="ProtNLM"/>
    </source>
</evidence>
<reference evidence="3 4" key="1">
    <citation type="submission" date="2019-06" db="EMBL/GenBank/DDBJ databases">
        <title>Draft genomes of female and male turbot (Scophthalmus maximus).</title>
        <authorList>
            <person name="Xu H."/>
            <person name="Xu X.-W."/>
            <person name="Shao C."/>
            <person name="Chen S."/>
        </authorList>
    </citation>
    <scope>NUCLEOTIDE SEQUENCE [LARGE SCALE GENOMIC DNA]</scope>
    <source>
        <strain evidence="3">Ysfricsl-2016a</strain>
        <tissue evidence="3">Blood</tissue>
    </source>
</reference>
<sequence length="172" mass="19284">MLLLAFAWLILQRHRPGERRNERIRATCVDGGKTKTKRPQNEKNGRRVSNGNAGSHKTSRQRTALLRSKDKGGEMAQLHLSVMGGSGAGADGDVTAGERPRPGEAHIHSATFTFFSVSIFSCRIKCESLSFIYSTCSKSFNNGKQTSLQLLHSRRWHRDILFLFGNRRDNVQ</sequence>
<organism evidence="3 4">
    <name type="scientific">Scophthalmus maximus</name>
    <name type="common">Turbot</name>
    <name type="synonym">Psetta maxima</name>
    <dbReference type="NCBI Taxonomy" id="52904"/>
    <lineage>
        <taxon>Eukaryota</taxon>
        <taxon>Metazoa</taxon>
        <taxon>Chordata</taxon>
        <taxon>Craniata</taxon>
        <taxon>Vertebrata</taxon>
        <taxon>Euteleostomi</taxon>
        <taxon>Actinopterygii</taxon>
        <taxon>Neopterygii</taxon>
        <taxon>Teleostei</taxon>
        <taxon>Neoteleostei</taxon>
        <taxon>Acanthomorphata</taxon>
        <taxon>Carangaria</taxon>
        <taxon>Pleuronectiformes</taxon>
        <taxon>Pleuronectoidei</taxon>
        <taxon>Scophthalmidae</taxon>
        <taxon>Scophthalmus</taxon>
    </lineage>
</organism>
<feature type="chain" id="PRO_5025574688" description="Secreted protein" evidence="2">
    <location>
        <begin position="20"/>
        <end position="172"/>
    </location>
</feature>
<feature type="region of interest" description="Disordered" evidence="1">
    <location>
        <begin position="22"/>
        <end position="65"/>
    </location>
</feature>
<evidence type="ECO:0000313" key="3">
    <source>
        <dbReference type="EMBL" id="KAF0044515.1"/>
    </source>
</evidence>
<evidence type="ECO:0000256" key="1">
    <source>
        <dbReference type="SAM" id="MobiDB-lite"/>
    </source>
</evidence>
<dbReference type="Proteomes" id="UP000438429">
    <property type="component" value="Unassembled WGS sequence"/>
</dbReference>
<feature type="compositionally biased region" description="Polar residues" evidence="1">
    <location>
        <begin position="47"/>
        <end position="56"/>
    </location>
</feature>
<gene>
    <name evidence="3" type="ORF">F2P81_003673</name>
</gene>
<dbReference type="AlphaFoldDB" id="A0A6A4TH32"/>
<evidence type="ECO:0000313" key="4">
    <source>
        <dbReference type="Proteomes" id="UP000438429"/>
    </source>
</evidence>
<proteinExistence type="predicted"/>
<keyword evidence="2" id="KW-0732">Signal</keyword>
<accession>A0A6A4TH32</accession>